<keyword evidence="2" id="KW-1185">Reference proteome</keyword>
<evidence type="ECO:0000313" key="2">
    <source>
        <dbReference type="Proteomes" id="UP000237271"/>
    </source>
</evidence>
<protein>
    <recommendedName>
        <fullName evidence="3">Transposase</fullName>
    </recommendedName>
</protein>
<comment type="caution">
    <text evidence="1">The sequence shown here is derived from an EMBL/GenBank/DDBJ whole genome shotgun (WGS) entry which is preliminary data.</text>
</comment>
<dbReference type="Proteomes" id="UP000237271">
    <property type="component" value="Unassembled WGS sequence"/>
</dbReference>
<proteinExistence type="predicted"/>
<evidence type="ECO:0008006" key="3">
    <source>
        <dbReference type="Google" id="ProtNLM"/>
    </source>
</evidence>
<accession>A0A2P4YMT1</accession>
<dbReference type="OrthoDB" id="116498at2759"/>
<sequence length="89" mass="10251">MTIASTKRQTTGVAKYLMDFFHVVKYCNNVIKRDYSLWTLLKKVALVEQLTLMCHGSRGARVFSLESKSNLEHQGRYKFLLSEGHLSII</sequence>
<gene>
    <name evidence="1" type="ORF">PHPALM_3271</name>
</gene>
<name>A0A2P4YMT1_9STRA</name>
<dbReference type="AlphaFoldDB" id="A0A2P4YMT1"/>
<reference evidence="1 2" key="1">
    <citation type="journal article" date="2017" name="Genome Biol. Evol.">
        <title>Phytophthora megakarya and P. palmivora, closely related causal agents of cacao black pod rot, underwent increases in genome sizes and gene numbers by different mechanisms.</title>
        <authorList>
            <person name="Ali S.S."/>
            <person name="Shao J."/>
            <person name="Lary D.J."/>
            <person name="Kronmiller B."/>
            <person name="Shen D."/>
            <person name="Strem M.D."/>
            <person name="Amoako-Attah I."/>
            <person name="Akrofi A.Y."/>
            <person name="Begoude B.A."/>
            <person name="Ten Hoopen G.M."/>
            <person name="Coulibaly K."/>
            <person name="Kebe B.I."/>
            <person name="Melnick R.L."/>
            <person name="Guiltinan M.J."/>
            <person name="Tyler B.M."/>
            <person name="Meinhardt L.W."/>
            <person name="Bailey B.A."/>
        </authorList>
    </citation>
    <scope>NUCLEOTIDE SEQUENCE [LARGE SCALE GENOMIC DNA]</scope>
    <source>
        <strain evidence="2">sbr112.9</strain>
    </source>
</reference>
<dbReference type="EMBL" id="NCKW01001838">
    <property type="protein sequence ID" value="POM79123.1"/>
    <property type="molecule type" value="Genomic_DNA"/>
</dbReference>
<evidence type="ECO:0000313" key="1">
    <source>
        <dbReference type="EMBL" id="POM79123.1"/>
    </source>
</evidence>
<organism evidence="1 2">
    <name type="scientific">Phytophthora palmivora</name>
    <dbReference type="NCBI Taxonomy" id="4796"/>
    <lineage>
        <taxon>Eukaryota</taxon>
        <taxon>Sar</taxon>
        <taxon>Stramenopiles</taxon>
        <taxon>Oomycota</taxon>
        <taxon>Peronosporomycetes</taxon>
        <taxon>Peronosporales</taxon>
        <taxon>Peronosporaceae</taxon>
        <taxon>Phytophthora</taxon>
    </lineage>
</organism>